<feature type="transmembrane region" description="Helical" evidence="6">
    <location>
        <begin position="269"/>
        <end position="292"/>
    </location>
</feature>
<feature type="transmembrane region" description="Helical" evidence="6">
    <location>
        <begin position="179"/>
        <end position="197"/>
    </location>
</feature>
<dbReference type="PANTHER" id="PTHR43826">
    <property type="entry name" value="GLUCOSE-6-PHOSPHATE EXCHANGER SLC37A4"/>
    <property type="match status" value="1"/>
</dbReference>
<dbReference type="InterPro" id="IPR011701">
    <property type="entry name" value="MFS"/>
</dbReference>
<sequence length="433" mass="47648">MKSKSSWYRWVILLVCMLIYCTAELIRWNYTGISGHLMTAWHINQADLGILGSVFFYAYAIGQVPWGIATDKFGGTRVIPVGLVVVAICMSAFVLSGSFHLAIFWRAVLGFVSGAAFIPASQILTEWFSPKERGLAMTLFIGTGGGLGEIMSFLLMPIFTLLLTNGHSVFGFTSWKGSTILTAVVVVIFAFISIIFLKHNPAVNNGHSSVKSMNYKQNTKKIFSDIKFWMFSLIWSGFTVGTRLIPAWLVLYATDYYLQTGVNKSKAVVFGGLLSTIYVLGRAIGTPIVGIVSDHLIKRGIPRTLIVFVVQFLMIFMYAAYIIQIHSVIYLGGLAFVTGILINLVSMMNTIGSEYWSSDIYGTLVGLANMVGQFIGAGMLAISGFMAIYFKSVGTGFYTQFNGIWITGIIYTIITTTLAFLFLKLTSAKRVAH</sequence>
<reference evidence="9" key="1">
    <citation type="journal article" date="2019" name="Int. J. Syst. Evol. Microbiol.">
        <title>The Global Catalogue of Microorganisms (GCM) 10K type strain sequencing project: providing services to taxonomists for standard genome sequencing and annotation.</title>
        <authorList>
            <consortium name="The Broad Institute Genomics Platform"/>
            <consortium name="The Broad Institute Genome Sequencing Center for Infectious Disease"/>
            <person name="Wu L."/>
            <person name="Ma J."/>
        </authorList>
    </citation>
    <scope>NUCLEOTIDE SEQUENCE [LARGE SCALE GENOMIC DNA]</scope>
    <source>
        <strain evidence="9">CCM 8908</strain>
    </source>
</reference>
<evidence type="ECO:0000256" key="1">
    <source>
        <dbReference type="ARBA" id="ARBA00004651"/>
    </source>
</evidence>
<keyword evidence="3 6" id="KW-0812">Transmembrane</keyword>
<dbReference type="InterPro" id="IPR020846">
    <property type="entry name" value="MFS_dom"/>
</dbReference>
<evidence type="ECO:0000256" key="2">
    <source>
        <dbReference type="ARBA" id="ARBA00022448"/>
    </source>
</evidence>
<dbReference type="InterPro" id="IPR036259">
    <property type="entry name" value="MFS_trans_sf"/>
</dbReference>
<comment type="caution">
    <text evidence="8">The sequence shown here is derived from an EMBL/GenBank/DDBJ whole genome shotgun (WGS) entry which is preliminary data.</text>
</comment>
<keyword evidence="5 6" id="KW-0472">Membrane</keyword>
<feature type="transmembrane region" description="Helical" evidence="6">
    <location>
        <begin position="136"/>
        <end position="159"/>
    </location>
</feature>
<feature type="transmembrane region" description="Helical" evidence="6">
    <location>
        <begin position="329"/>
        <end position="348"/>
    </location>
</feature>
<feature type="transmembrane region" description="Helical" evidence="6">
    <location>
        <begin position="7"/>
        <end position="28"/>
    </location>
</feature>
<feature type="transmembrane region" description="Helical" evidence="6">
    <location>
        <begin position="78"/>
        <end position="97"/>
    </location>
</feature>
<keyword evidence="9" id="KW-1185">Reference proteome</keyword>
<dbReference type="PROSITE" id="PS50850">
    <property type="entry name" value="MFS"/>
    <property type="match status" value="1"/>
</dbReference>
<feature type="transmembrane region" description="Helical" evidence="6">
    <location>
        <begin position="402"/>
        <end position="423"/>
    </location>
</feature>
<dbReference type="PANTHER" id="PTHR43826:SF3">
    <property type="entry name" value="GLUCOSE-6-PHOSPHATE EXCHANGER SLC37A4"/>
    <property type="match status" value="1"/>
</dbReference>
<proteinExistence type="predicted"/>
<dbReference type="Proteomes" id="UP001596283">
    <property type="component" value="Unassembled WGS sequence"/>
</dbReference>
<feature type="transmembrane region" description="Helical" evidence="6">
    <location>
        <begin position="103"/>
        <end position="124"/>
    </location>
</feature>
<keyword evidence="4 6" id="KW-1133">Transmembrane helix</keyword>
<dbReference type="Pfam" id="PF07690">
    <property type="entry name" value="MFS_1"/>
    <property type="match status" value="1"/>
</dbReference>
<feature type="transmembrane region" description="Helical" evidence="6">
    <location>
        <begin position="48"/>
        <end position="66"/>
    </location>
</feature>
<name>A0ABW1TES6_9LACO</name>
<evidence type="ECO:0000313" key="9">
    <source>
        <dbReference type="Proteomes" id="UP001596283"/>
    </source>
</evidence>
<evidence type="ECO:0000313" key="8">
    <source>
        <dbReference type="EMBL" id="MFC6259717.1"/>
    </source>
</evidence>
<feature type="transmembrane region" description="Helical" evidence="6">
    <location>
        <begin position="228"/>
        <end position="249"/>
    </location>
</feature>
<dbReference type="Gene3D" id="1.20.1250.20">
    <property type="entry name" value="MFS general substrate transporter like domains"/>
    <property type="match status" value="2"/>
</dbReference>
<evidence type="ECO:0000256" key="4">
    <source>
        <dbReference type="ARBA" id="ARBA00022989"/>
    </source>
</evidence>
<evidence type="ECO:0000256" key="3">
    <source>
        <dbReference type="ARBA" id="ARBA00022692"/>
    </source>
</evidence>
<feature type="transmembrane region" description="Helical" evidence="6">
    <location>
        <begin position="360"/>
        <end position="390"/>
    </location>
</feature>
<accession>A0ABW1TES6</accession>
<protein>
    <submittedName>
        <fullName evidence="8">MFS transporter</fullName>
    </submittedName>
</protein>
<dbReference type="SUPFAM" id="SSF103473">
    <property type="entry name" value="MFS general substrate transporter"/>
    <property type="match status" value="1"/>
</dbReference>
<feature type="domain" description="Major facilitator superfamily (MFS) profile" evidence="7">
    <location>
        <begin position="8"/>
        <end position="427"/>
    </location>
</feature>
<comment type="subcellular location">
    <subcellularLocation>
        <location evidence="1">Cell membrane</location>
        <topology evidence="1">Multi-pass membrane protein</topology>
    </subcellularLocation>
</comment>
<keyword evidence="2" id="KW-0813">Transport</keyword>
<evidence type="ECO:0000259" key="7">
    <source>
        <dbReference type="PROSITE" id="PS50850"/>
    </source>
</evidence>
<dbReference type="InterPro" id="IPR051337">
    <property type="entry name" value="OPA_Antiporter"/>
</dbReference>
<evidence type="ECO:0000256" key="5">
    <source>
        <dbReference type="ARBA" id="ARBA00023136"/>
    </source>
</evidence>
<gene>
    <name evidence="8" type="ORF">ACFP1C_02025</name>
</gene>
<evidence type="ECO:0000256" key="6">
    <source>
        <dbReference type="SAM" id="Phobius"/>
    </source>
</evidence>
<dbReference type="EMBL" id="JBHSSI010000017">
    <property type="protein sequence ID" value="MFC6259717.1"/>
    <property type="molecule type" value="Genomic_DNA"/>
</dbReference>
<organism evidence="8 9">
    <name type="scientific">Levilactobacillus fujinensis</name>
    <dbReference type="NCBI Taxonomy" id="2486024"/>
    <lineage>
        <taxon>Bacteria</taxon>
        <taxon>Bacillati</taxon>
        <taxon>Bacillota</taxon>
        <taxon>Bacilli</taxon>
        <taxon>Lactobacillales</taxon>
        <taxon>Lactobacillaceae</taxon>
        <taxon>Levilactobacillus</taxon>
    </lineage>
</organism>
<feature type="transmembrane region" description="Helical" evidence="6">
    <location>
        <begin position="304"/>
        <end position="323"/>
    </location>
</feature>
<dbReference type="RefSeq" id="WP_125687519.1">
    <property type="nucleotide sequence ID" value="NZ_JBHSSI010000017.1"/>
</dbReference>